<proteinExistence type="predicted"/>
<evidence type="ECO:0000256" key="1">
    <source>
        <dbReference type="SAM" id="MobiDB-lite"/>
    </source>
</evidence>
<evidence type="ECO:0000313" key="2">
    <source>
        <dbReference type="EMBL" id="RNA31750.1"/>
    </source>
</evidence>
<dbReference type="EMBL" id="REGN01001902">
    <property type="protein sequence ID" value="RNA31750.1"/>
    <property type="molecule type" value="Genomic_DNA"/>
</dbReference>
<protein>
    <submittedName>
        <fullName evidence="2">Uncharacterized protein</fullName>
    </submittedName>
</protein>
<name>A0A3M7S850_BRAPC</name>
<reference evidence="2 3" key="1">
    <citation type="journal article" date="2018" name="Sci. Rep.">
        <title>Genomic signatures of local adaptation to the degree of environmental predictability in rotifers.</title>
        <authorList>
            <person name="Franch-Gras L."/>
            <person name="Hahn C."/>
            <person name="Garcia-Roger E.M."/>
            <person name="Carmona M.J."/>
            <person name="Serra M."/>
            <person name="Gomez A."/>
        </authorList>
    </citation>
    <scope>NUCLEOTIDE SEQUENCE [LARGE SCALE GENOMIC DNA]</scope>
    <source>
        <strain evidence="2">HYR1</strain>
    </source>
</reference>
<evidence type="ECO:0000313" key="3">
    <source>
        <dbReference type="Proteomes" id="UP000276133"/>
    </source>
</evidence>
<keyword evidence="3" id="KW-1185">Reference proteome</keyword>
<accession>A0A3M7S850</accession>
<dbReference type="AlphaFoldDB" id="A0A3M7S850"/>
<organism evidence="2 3">
    <name type="scientific">Brachionus plicatilis</name>
    <name type="common">Marine rotifer</name>
    <name type="synonym">Brachionus muelleri</name>
    <dbReference type="NCBI Taxonomy" id="10195"/>
    <lineage>
        <taxon>Eukaryota</taxon>
        <taxon>Metazoa</taxon>
        <taxon>Spiralia</taxon>
        <taxon>Gnathifera</taxon>
        <taxon>Rotifera</taxon>
        <taxon>Eurotatoria</taxon>
        <taxon>Monogononta</taxon>
        <taxon>Pseudotrocha</taxon>
        <taxon>Ploima</taxon>
        <taxon>Brachionidae</taxon>
        <taxon>Brachionus</taxon>
    </lineage>
</organism>
<sequence length="81" mass="9065">MYQHMAISGGNGLVNVSQSNFRQIKNSVIIMAMQTHILKAFSHGHSANQPHKNEATETQKMGRGYPKNKFQVESCQFGSEK</sequence>
<comment type="caution">
    <text evidence="2">The sequence shown here is derived from an EMBL/GenBank/DDBJ whole genome shotgun (WGS) entry which is preliminary data.</text>
</comment>
<dbReference type="Proteomes" id="UP000276133">
    <property type="component" value="Unassembled WGS sequence"/>
</dbReference>
<gene>
    <name evidence="2" type="ORF">BpHYR1_001110</name>
</gene>
<feature type="region of interest" description="Disordered" evidence="1">
    <location>
        <begin position="44"/>
        <end position="65"/>
    </location>
</feature>